<dbReference type="Proteomes" id="UP001165960">
    <property type="component" value="Unassembled WGS sequence"/>
</dbReference>
<evidence type="ECO:0000313" key="2">
    <source>
        <dbReference type="Proteomes" id="UP001165960"/>
    </source>
</evidence>
<organism evidence="1 2">
    <name type="scientific">Entomophthora muscae</name>
    <dbReference type="NCBI Taxonomy" id="34485"/>
    <lineage>
        <taxon>Eukaryota</taxon>
        <taxon>Fungi</taxon>
        <taxon>Fungi incertae sedis</taxon>
        <taxon>Zoopagomycota</taxon>
        <taxon>Entomophthoromycotina</taxon>
        <taxon>Entomophthoromycetes</taxon>
        <taxon>Entomophthorales</taxon>
        <taxon>Entomophthoraceae</taxon>
        <taxon>Entomophthora</taxon>
    </lineage>
</organism>
<evidence type="ECO:0000313" key="1">
    <source>
        <dbReference type="EMBL" id="KAJ9082559.1"/>
    </source>
</evidence>
<protein>
    <submittedName>
        <fullName evidence="1">Uncharacterized protein</fullName>
    </submittedName>
</protein>
<name>A0ACC2U6Y5_9FUNG</name>
<proteinExistence type="predicted"/>
<dbReference type="EMBL" id="QTSX02001428">
    <property type="protein sequence ID" value="KAJ9082559.1"/>
    <property type="molecule type" value="Genomic_DNA"/>
</dbReference>
<gene>
    <name evidence="1" type="ORF">DSO57_1003331</name>
</gene>
<keyword evidence="2" id="KW-1185">Reference proteome</keyword>
<comment type="caution">
    <text evidence="1">The sequence shown here is derived from an EMBL/GenBank/DDBJ whole genome shotgun (WGS) entry which is preliminary data.</text>
</comment>
<reference evidence="1" key="1">
    <citation type="submission" date="2022-04" db="EMBL/GenBank/DDBJ databases">
        <title>Genome of the entomopathogenic fungus Entomophthora muscae.</title>
        <authorList>
            <person name="Elya C."/>
            <person name="Lovett B.R."/>
            <person name="Lee E."/>
            <person name="Macias A.M."/>
            <person name="Hajek A.E."/>
            <person name="De Bivort B.L."/>
            <person name="Kasson M.T."/>
            <person name="De Fine Licht H.H."/>
            <person name="Stajich J.E."/>
        </authorList>
    </citation>
    <scope>NUCLEOTIDE SEQUENCE</scope>
    <source>
        <strain evidence="1">Berkeley</strain>
    </source>
</reference>
<accession>A0ACC2U6Y5</accession>
<sequence length="243" mass="26141">MSKQKLALITGGSRGIGLACGHKFASEGYSVLLVSRSKNIGEIADQLPKANAGQLNAGLLCDLTDINSIKDLFKRIPEYGELDCLINNAGINKDGMLASLDVSYMNEVIATNVSGTLHVCKAASRYFIRKRQGNIINISSVLGLRGNIGQVTYSASKAAVIGLTRSLALELAQVNVRVNAIAPGYIETDMTKDFKLELKEKLFEKIPLKRFGLPEDVANAAWYINQANYLTGSVLTLDGGLSC</sequence>